<name>A0ABR2KC48_9EUKA</name>
<reference evidence="1 2" key="1">
    <citation type="submission" date="2024-04" db="EMBL/GenBank/DDBJ databases">
        <title>Tritrichomonas musculus Genome.</title>
        <authorList>
            <person name="Alves-Ferreira E."/>
            <person name="Grigg M."/>
            <person name="Lorenzi H."/>
            <person name="Galac M."/>
        </authorList>
    </citation>
    <scope>NUCLEOTIDE SEQUENCE [LARGE SCALE GENOMIC DNA]</scope>
    <source>
        <strain evidence="1 2">EAF2021</strain>
    </source>
</reference>
<keyword evidence="2" id="KW-1185">Reference proteome</keyword>
<protein>
    <submittedName>
        <fullName evidence="1">Uncharacterized protein</fullName>
    </submittedName>
</protein>
<dbReference type="Proteomes" id="UP001470230">
    <property type="component" value="Unassembled WGS sequence"/>
</dbReference>
<gene>
    <name evidence="1" type="ORF">M9Y10_039525</name>
</gene>
<dbReference type="InterPro" id="IPR032675">
    <property type="entry name" value="LRR_dom_sf"/>
</dbReference>
<proteinExistence type="predicted"/>
<dbReference type="Pfam" id="PF13306">
    <property type="entry name" value="LRR_5"/>
    <property type="match status" value="1"/>
</dbReference>
<organism evidence="1 2">
    <name type="scientific">Tritrichomonas musculus</name>
    <dbReference type="NCBI Taxonomy" id="1915356"/>
    <lineage>
        <taxon>Eukaryota</taxon>
        <taxon>Metamonada</taxon>
        <taxon>Parabasalia</taxon>
        <taxon>Tritrichomonadida</taxon>
        <taxon>Tritrichomonadidae</taxon>
        <taxon>Tritrichomonas</taxon>
    </lineage>
</organism>
<accession>A0ABR2KC48</accession>
<comment type="caution">
    <text evidence="1">The sequence shown here is derived from an EMBL/GenBank/DDBJ whole genome shotgun (WGS) entry which is preliminary data.</text>
</comment>
<dbReference type="EMBL" id="JAPFFF010000006">
    <property type="protein sequence ID" value="KAK8888448.1"/>
    <property type="molecule type" value="Genomic_DNA"/>
</dbReference>
<dbReference type="InterPro" id="IPR026906">
    <property type="entry name" value="LRR_5"/>
</dbReference>
<evidence type="ECO:0000313" key="2">
    <source>
        <dbReference type="Proteomes" id="UP001470230"/>
    </source>
</evidence>
<sequence length="306" mass="35409">MPNNNKYLMLDNKMILGKSDSSCEEYNNLVFVKRNLQNIQIPSFITKICSYALSECSIEKIYITSCITHICEGAFHKCQHHHDVEIQPDSSLQIIDKYAFLKTSIAKVSLPPTISFLGENWCDETTNYMQIQIDHNEKNVIVDKSIIKKNDIILCLRHRKKNDKFSNTLLKSSHQFNKIEIVPENKDCFSLLVTCKPQRTSAKNAYLSLVAIPNVLQMNKPPTKDRHFSIKVEFNKAFNEIHFFFKDDLNYFYSDQNMLVFYSKEKGYDNFDKIPPKNKPGSMLHVFGSYVANASTVCPIFLKNTF</sequence>
<dbReference type="Gene3D" id="3.80.10.10">
    <property type="entry name" value="Ribonuclease Inhibitor"/>
    <property type="match status" value="1"/>
</dbReference>
<evidence type="ECO:0000313" key="1">
    <source>
        <dbReference type="EMBL" id="KAK8888448.1"/>
    </source>
</evidence>